<gene>
    <name evidence="2" type="ORF">HNQ88_001044</name>
</gene>
<dbReference type="RefSeq" id="WP_309937538.1">
    <property type="nucleotide sequence ID" value="NZ_AP025305.1"/>
</dbReference>
<dbReference type="Proteomes" id="UP001185092">
    <property type="component" value="Unassembled WGS sequence"/>
</dbReference>
<reference evidence="2" key="1">
    <citation type="submission" date="2023-07" db="EMBL/GenBank/DDBJ databases">
        <title>Genomic Encyclopedia of Type Strains, Phase IV (KMG-IV): sequencing the most valuable type-strain genomes for metagenomic binning, comparative biology and taxonomic classification.</title>
        <authorList>
            <person name="Goeker M."/>
        </authorList>
    </citation>
    <scope>NUCLEOTIDE SEQUENCE</scope>
    <source>
        <strain evidence="2">DSM 26174</strain>
    </source>
</reference>
<comment type="caution">
    <text evidence="2">The sequence shown here is derived from an EMBL/GenBank/DDBJ whole genome shotgun (WGS) entry which is preliminary data.</text>
</comment>
<keyword evidence="3" id="KW-1185">Reference proteome</keyword>
<evidence type="ECO:0000259" key="1">
    <source>
        <dbReference type="Pfam" id="PF00571"/>
    </source>
</evidence>
<dbReference type="SUPFAM" id="SSF54631">
    <property type="entry name" value="CBS-domain pair"/>
    <property type="match status" value="1"/>
</dbReference>
<evidence type="ECO:0000313" key="3">
    <source>
        <dbReference type="Proteomes" id="UP001185092"/>
    </source>
</evidence>
<dbReference type="EMBL" id="JAVDQD010000001">
    <property type="protein sequence ID" value="MDR6238068.1"/>
    <property type="molecule type" value="Genomic_DNA"/>
</dbReference>
<dbReference type="InterPro" id="IPR046342">
    <property type="entry name" value="CBS_dom_sf"/>
</dbReference>
<name>A0AAE3XK18_9BACT</name>
<dbReference type="Pfam" id="PF00571">
    <property type="entry name" value="CBS"/>
    <property type="match status" value="1"/>
</dbReference>
<protein>
    <submittedName>
        <fullName evidence="2">CBS domain-containing protein</fullName>
    </submittedName>
</protein>
<accession>A0AAE3XK18</accession>
<feature type="domain" description="CBS" evidence="1">
    <location>
        <begin position="74"/>
        <end position="117"/>
    </location>
</feature>
<dbReference type="AlphaFoldDB" id="A0AAE3XK18"/>
<proteinExistence type="predicted"/>
<organism evidence="2 3">
    <name type="scientific">Aureibacter tunicatorum</name>
    <dbReference type="NCBI Taxonomy" id="866807"/>
    <lineage>
        <taxon>Bacteria</taxon>
        <taxon>Pseudomonadati</taxon>
        <taxon>Bacteroidota</taxon>
        <taxon>Cytophagia</taxon>
        <taxon>Cytophagales</taxon>
        <taxon>Persicobacteraceae</taxon>
        <taxon>Aureibacter</taxon>
    </lineage>
</organism>
<sequence length="221" mass="25214">MIAEELINYSIPPLKPNDHTQSAILWMEEMRVNQLPVIDGRNFVGFLSEDTILESNVISDEIHHYRLSGEGCRVKGDQHVYEVIRKTTEFDLPLVAVLDDEEQYQGVVTLEDAVRSLTGSSAFKATGGVIILSLKKIDYSLAEISRLVESNEAKILSLYTKDDDIDPHMMTVTMKLNISDLRHVIATLERFEYQIIAKFDERKHVSADKERLGLFLKYLDI</sequence>
<evidence type="ECO:0000313" key="2">
    <source>
        <dbReference type="EMBL" id="MDR6238068.1"/>
    </source>
</evidence>
<dbReference type="Gene3D" id="3.10.580.10">
    <property type="entry name" value="CBS-domain"/>
    <property type="match status" value="1"/>
</dbReference>
<dbReference type="InterPro" id="IPR000644">
    <property type="entry name" value="CBS_dom"/>
</dbReference>